<sequence>MYNKFVVKRKANKRSLNIFKILSIVLILLFIIFIPILIQKLIKINKIECSSQYDACPFDIETKLKTFEQKDYKKVKKEVTKVLVESYLIRDFSMQYRFPSKLIIELNLKKPKYTIKDSLSSKFYLIDEDETVLEITEESNLPTIVKSRVDIKLGENINKKDKFSLEIVEKVAWLYSVKEGIIEKEELKLTLKEGVLVRFPLEGDVDSLVGGLRLIFSRLNDGSQGIRMEDIKEIDLRFKNPVLR</sequence>
<dbReference type="EMBL" id="LBOI01000018">
    <property type="protein sequence ID" value="KKP31010.1"/>
    <property type="molecule type" value="Genomic_DNA"/>
</dbReference>
<reference evidence="2 3" key="1">
    <citation type="journal article" date="2015" name="Nature">
        <title>rRNA introns, odd ribosomes, and small enigmatic genomes across a large radiation of phyla.</title>
        <authorList>
            <person name="Brown C.T."/>
            <person name="Hug L.A."/>
            <person name="Thomas B.C."/>
            <person name="Sharon I."/>
            <person name="Castelle C.J."/>
            <person name="Singh A."/>
            <person name="Wilkins M.J."/>
            <person name="Williams K.H."/>
            <person name="Banfield J.F."/>
        </authorList>
    </citation>
    <scope>NUCLEOTIDE SEQUENCE [LARGE SCALE GENOMIC DNA]</scope>
</reference>
<keyword evidence="1" id="KW-0812">Transmembrane</keyword>
<keyword evidence="1" id="KW-1133">Transmembrane helix</keyword>
<keyword evidence="1" id="KW-0472">Membrane</keyword>
<organism evidence="2 3">
    <name type="scientific">Candidatus Woesebacteria bacterium GW2011_GWC2_31_9</name>
    <dbReference type="NCBI Taxonomy" id="1618586"/>
    <lineage>
        <taxon>Bacteria</taxon>
        <taxon>Candidatus Woeseibacteriota</taxon>
    </lineage>
</organism>
<proteinExistence type="predicted"/>
<name>A0A0G0AWM0_9BACT</name>
<accession>A0A0G0AWM0</accession>
<feature type="transmembrane region" description="Helical" evidence="1">
    <location>
        <begin position="21"/>
        <end position="42"/>
    </location>
</feature>
<comment type="caution">
    <text evidence="2">The sequence shown here is derived from an EMBL/GenBank/DDBJ whole genome shotgun (WGS) entry which is preliminary data.</text>
</comment>
<protein>
    <recommendedName>
        <fullName evidence="4">POTRA domain-containing protein</fullName>
    </recommendedName>
</protein>
<evidence type="ECO:0000313" key="3">
    <source>
        <dbReference type="Proteomes" id="UP000034803"/>
    </source>
</evidence>
<evidence type="ECO:0008006" key="4">
    <source>
        <dbReference type="Google" id="ProtNLM"/>
    </source>
</evidence>
<dbReference type="AlphaFoldDB" id="A0A0G0AWM0"/>
<gene>
    <name evidence="2" type="ORF">UR21_C0018G0001</name>
</gene>
<evidence type="ECO:0000256" key="1">
    <source>
        <dbReference type="SAM" id="Phobius"/>
    </source>
</evidence>
<dbReference type="Proteomes" id="UP000034803">
    <property type="component" value="Unassembled WGS sequence"/>
</dbReference>
<evidence type="ECO:0000313" key="2">
    <source>
        <dbReference type="EMBL" id="KKP31010.1"/>
    </source>
</evidence>